<dbReference type="InterPro" id="IPR014284">
    <property type="entry name" value="RNA_pol_sigma-70_dom"/>
</dbReference>
<dbReference type="AlphaFoldDB" id="A0A9X2FFA6"/>
<dbReference type="Pfam" id="PF04542">
    <property type="entry name" value="Sigma70_r2"/>
    <property type="match status" value="1"/>
</dbReference>
<dbReference type="SUPFAM" id="SSF88946">
    <property type="entry name" value="Sigma2 domain of RNA polymerase sigma factors"/>
    <property type="match status" value="1"/>
</dbReference>
<dbReference type="GO" id="GO:0006352">
    <property type="term" value="P:DNA-templated transcription initiation"/>
    <property type="evidence" value="ECO:0007669"/>
    <property type="project" value="InterPro"/>
</dbReference>
<evidence type="ECO:0000256" key="3">
    <source>
        <dbReference type="ARBA" id="ARBA00023082"/>
    </source>
</evidence>
<dbReference type="Gene3D" id="1.10.10.10">
    <property type="entry name" value="Winged helix-like DNA-binding domain superfamily/Winged helix DNA-binding domain"/>
    <property type="match status" value="1"/>
</dbReference>
<dbReference type="PANTHER" id="PTHR43133">
    <property type="entry name" value="RNA POLYMERASE ECF-TYPE SIGMA FACTO"/>
    <property type="match status" value="1"/>
</dbReference>
<keyword evidence="7" id="KW-1185">Reference proteome</keyword>
<keyword evidence="2" id="KW-0805">Transcription regulation</keyword>
<evidence type="ECO:0000313" key="6">
    <source>
        <dbReference type="EMBL" id="MCO6044676.1"/>
    </source>
</evidence>
<evidence type="ECO:0000256" key="1">
    <source>
        <dbReference type="ARBA" id="ARBA00010641"/>
    </source>
</evidence>
<protein>
    <submittedName>
        <fullName evidence="6">Sigma-70 family RNA polymerase sigma factor</fullName>
    </submittedName>
</protein>
<dbReference type="Gene3D" id="1.10.1740.10">
    <property type="match status" value="1"/>
</dbReference>
<evidence type="ECO:0000256" key="2">
    <source>
        <dbReference type="ARBA" id="ARBA00023015"/>
    </source>
</evidence>
<dbReference type="GO" id="GO:0016987">
    <property type="term" value="F:sigma factor activity"/>
    <property type="evidence" value="ECO:0007669"/>
    <property type="project" value="UniProtKB-KW"/>
</dbReference>
<dbReference type="InterPro" id="IPR013324">
    <property type="entry name" value="RNA_pol_sigma_r3/r4-like"/>
</dbReference>
<dbReference type="InterPro" id="IPR013325">
    <property type="entry name" value="RNA_pol_sigma_r2"/>
</dbReference>
<sequence length="188" mass="21611">MSDLHRTQSQSVPSSLSGDDERFIDLLQKHRTQLLGYLFCVVQNMDDAEDLFQQVSITLWDKFATFEPGSSFAAWAITVARNKAMTFMRSKRRETSRFSQRVVDELSLRDLWSPMDADDRMAALQSCQKKLPQDDQFLLSQCYGTGAKTADVARRLGRPVDSVYTSLSRIRRVLFTCIKRSLAREERV</sequence>
<organism evidence="6 7">
    <name type="scientific">Aeoliella straminimaris</name>
    <dbReference type="NCBI Taxonomy" id="2954799"/>
    <lineage>
        <taxon>Bacteria</taxon>
        <taxon>Pseudomonadati</taxon>
        <taxon>Planctomycetota</taxon>
        <taxon>Planctomycetia</taxon>
        <taxon>Pirellulales</taxon>
        <taxon>Lacipirellulaceae</taxon>
        <taxon>Aeoliella</taxon>
    </lineage>
</organism>
<reference evidence="6" key="1">
    <citation type="submission" date="2022-06" db="EMBL/GenBank/DDBJ databases">
        <title>Aeoliella straminimaris, a novel planctomycete from sediments.</title>
        <authorList>
            <person name="Vitorino I.R."/>
            <person name="Lage O.M."/>
        </authorList>
    </citation>
    <scope>NUCLEOTIDE SEQUENCE</scope>
    <source>
        <strain evidence="6">ICT_H6.2</strain>
    </source>
</reference>
<feature type="domain" description="RNA polymerase sigma-70 region 2" evidence="5">
    <location>
        <begin position="26"/>
        <end position="93"/>
    </location>
</feature>
<dbReference type="Proteomes" id="UP001155241">
    <property type="component" value="Unassembled WGS sequence"/>
</dbReference>
<dbReference type="InterPro" id="IPR039425">
    <property type="entry name" value="RNA_pol_sigma-70-like"/>
</dbReference>
<evidence type="ECO:0000259" key="5">
    <source>
        <dbReference type="Pfam" id="PF04542"/>
    </source>
</evidence>
<dbReference type="RefSeq" id="WP_252852792.1">
    <property type="nucleotide sequence ID" value="NZ_JAMXLR010000038.1"/>
</dbReference>
<dbReference type="PANTHER" id="PTHR43133:SF51">
    <property type="entry name" value="RNA POLYMERASE SIGMA FACTOR"/>
    <property type="match status" value="1"/>
</dbReference>
<keyword evidence="3" id="KW-0731">Sigma factor</keyword>
<comment type="caution">
    <text evidence="6">The sequence shown here is derived from an EMBL/GenBank/DDBJ whole genome shotgun (WGS) entry which is preliminary data.</text>
</comment>
<dbReference type="NCBIfam" id="TIGR02989">
    <property type="entry name" value="Sig-70_gvs1"/>
    <property type="match status" value="1"/>
</dbReference>
<dbReference type="InterPro" id="IPR036388">
    <property type="entry name" value="WH-like_DNA-bd_sf"/>
</dbReference>
<dbReference type="SUPFAM" id="SSF88659">
    <property type="entry name" value="Sigma3 and sigma4 domains of RNA polymerase sigma factors"/>
    <property type="match status" value="1"/>
</dbReference>
<name>A0A9X2FFA6_9BACT</name>
<comment type="similarity">
    <text evidence="1">Belongs to the sigma-70 factor family. ECF subfamily.</text>
</comment>
<keyword evidence="4" id="KW-0804">Transcription</keyword>
<gene>
    <name evidence="6" type="ORF">NG895_12230</name>
</gene>
<evidence type="ECO:0000256" key="4">
    <source>
        <dbReference type="ARBA" id="ARBA00023163"/>
    </source>
</evidence>
<accession>A0A9X2FFA6</accession>
<dbReference type="NCBIfam" id="TIGR02937">
    <property type="entry name" value="sigma70-ECF"/>
    <property type="match status" value="1"/>
</dbReference>
<dbReference type="EMBL" id="JAMXLR010000038">
    <property type="protein sequence ID" value="MCO6044676.1"/>
    <property type="molecule type" value="Genomic_DNA"/>
</dbReference>
<evidence type="ECO:0000313" key="7">
    <source>
        <dbReference type="Proteomes" id="UP001155241"/>
    </source>
</evidence>
<dbReference type="InterPro" id="IPR014331">
    <property type="entry name" value="RNA_pol_sigma70_ECF_RHOBA"/>
</dbReference>
<dbReference type="InterPro" id="IPR007627">
    <property type="entry name" value="RNA_pol_sigma70_r2"/>
</dbReference>
<proteinExistence type="inferred from homology"/>